<dbReference type="InterPro" id="IPR013325">
    <property type="entry name" value="RNA_pol_sigma_r2"/>
</dbReference>
<dbReference type="InterPro" id="IPR013249">
    <property type="entry name" value="RNA_pol_sigma70_r4_t2"/>
</dbReference>
<dbReference type="RefSeq" id="WP_346821341.1">
    <property type="nucleotide sequence ID" value="NZ_JBDKWZ010000006.1"/>
</dbReference>
<sequence length="192" mass="22924">MAKTEYIPTDEQALVDAICKGNRSAWEFMTKQYYEPLLYYILSMVKERESAEELIQDVLVNFWVKREQIEITSSLKAYLYRAARNHALNFIRRRNFELDYQKSLQHKLTLHHNDTEEQFHFSELEKKLTDAIENLPDNCREIFKLSRFNNLTYKEIADTLDLPVRTVHYQIGLALKELRQKLKGYVDQQLIS</sequence>
<dbReference type="Proteomes" id="UP001403385">
    <property type="component" value="Unassembled WGS sequence"/>
</dbReference>
<reference evidence="7 8" key="1">
    <citation type="submission" date="2024-04" db="EMBL/GenBank/DDBJ databases">
        <title>Novel genus in family Flammeovirgaceae.</title>
        <authorList>
            <person name="Nguyen T.H."/>
            <person name="Vuong T.Q."/>
            <person name="Le H."/>
            <person name="Kim S.-G."/>
        </authorList>
    </citation>
    <scope>NUCLEOTIDE SEQUENCE [LARGE SCALE GENOMIC DNA]</scope>
    <source>
        <strain evidence="7 8">JCM 23209</strain>
    </source>
</reference>
<organism evidence="7 8">
    <name type="scientific">Rapidithrix thailandica</name>
    <dbReference type="NCBI Taxonomy" id="413964"/>
    <lineage>
        <taxon>Bacteria</taxon>
        <taxon>Pseudomonadati</taxon>
        <taxon>Bacteroidota</taxon>
        <taxon>Cytophagia</taxon>
        <taxon>Cytophagales</taxon>
        <taxon>Flammeovirgaceae</taxon>
        <taxon>Rapidithrix</taxon>
    </lineage>
</organism>
<dbReference type="CDD" id="cd06171">
    <property type="entry name" value="Sigma70_r4"/>
    <property type="match status" value="1"/>
</dbReference>
<proteinExistence type="inferred from homology"/>
<gene>
    <name evidence="7" type="ORF">AAG747_11615</name>
</gene>
<dbReference type="InterPro" id="IPR013324">
    <property type="entry name" value="RNA_pol_sigma_r3/r4-like"/>
</dbReference>
<keyword evidence="4" id="KW-0804">Transcription</keyword>
<feature type="domain" description="RNA polymerase sigma-70 region 2" evidence="5">
    <location>
        <begin position="31"/>
        <end position="95"/>
    </location>
</feature>
<accession>A0AAW9RUJ2</accession>
<keyword evidence="8" id="KW-1185">Reference proteome</keyword>
<dbReference type="InterPro" id="IPR014327">
    <property type="entry name" value="RNA_pol_sigma70_bacteroid"/>
</dbReference>
<evidence type="ECO:0000259" key="5">
    <source>
        <dbReference type="Pfam" id="PF04542"/>
    </source>
</evidence>
<evidence type="ECO:0000256" key="1">
    <source>
        <dbReference type="ARBA" id="ARBA00010641"/>
    </source>
</evidence>
<evidence type="ECO:0000256" key="4">
    <source>
        <dbReference type="ARBA" id="ARBA00023163"/>
    </source>
</evidence>
<protein>
    <submittedName>
        <fullName evidence="7">RNA polymerase sigma-70 factor</fullName>
    </submittedName>
</protein>
<dbReference type="Gene3D" id="1.10.1740.10">
    <property type="match status" value="1"/>
</dbReference>
<dbReference type="Gene3D" id="1.10.10.10">
    <property type="entry name" value="Winged helix-like DNA-binding domain superfamily/Winged helix DNA-binding domain"/>
    <property type="match status" value="1"/>
</dbReference>
<dbReference type="PANTHER" id="PTHR43133">
    <property type="entry name" value="RNA POLYMERASE ECF-TYPE SIGMA FACTO"/>
    <property type="match status" value="1"/>
</dbReference>
<keyword evidence="2" id="KW-0805">Transcription regulation</keyword>
<dbReference type="PANTHER" id="PTHR43133:SF46">
    <property type="entry name" value="RNA POLYMERASE SIGMA-70 FACTOR ECF SUBFAMILY"/>
    <property type="match status" value="1"/>
</dbReference>
<feature type="domain" description="RNA polymerase sigma factor 70 region 4 type 2" evidence="6">
    <location>
        <begin position="127"/>
        <end position="178"/>
    </location>
</feature>
<evidence type="ECO:0000259" key="6">
    <source>
        <dbReference type="Pfam" id="PF08281"/>
    </source>
</evidence>
<comment type="similarity">
    <text evidence="1">Belongs to the sigma-70 factor family. ECF subfamily.</text>
</comment>
<dbReference type="Pfam" id="PF04542">
    <property type="entry name" value="Sigma70_r2"/>
    <property type="match status" value="1"/>
</dbReference>
<dbReference type="InterPro" id="IPR007627">
    <property type="entry name" value="RNA_pol_sigma70_r2"/>
</dbReference>
<evidence type="ECO:0000313" key="7">
    <source>
        <dbReference type="EMBL" id="MEN7548562.1"/>
    </source>
</evidence>
<dbReference type="SUPFAM" id="SSF88659">
    <property type="entry name" value="Sigma3 and sigma4 domains of RNA polymerase sigma factors"/>
    <property type="match status" value="1"/>
</dbReference>
<dbReference type="GO" id="GO:0003677">
    <property type="term" value="F:DNA binding"/>
    <property type="evidence" value="ECO:0007669"/>
    <property type="project" value="InterPro"/>
</dbReference>
<name>A0AAW9RUJ2_9BACT</name>
<dbReference type="InterPro" id="IPR039425">
    <property type="entry name" value="RNA_pol_sigma-70-like"/>
</dbReference>
<evidence type="ECO:0000256" key="3">
    <source>
        <dbReference type="ARBA" id="ARBA00023082"/>
    </source>
</evidence>
<keyword evidence="3" id="KW-0731">Sigma factor</keyword>
<evidence type="ECO:0000256" key="2">
    <source>
        <dbReference type="ARBA" id="ARBA00023015"/>
    </source>
</evidence>
<dbReference type="EMBL" id="JBDKWZ010000006">
    <property type="protein sequence ID" value="MEN7548562.1"/>
    <property type="molecule type" value="Genomic_DNA"/>
</dbReference>
<evidence type="ECO:0000313" key="8">
    <source>
        <dbReference type="Proteomes" id="UP001403385"/>
    </source>
</evidence>
<dbReference type="Pfam" id="PF08281">
    <property type="entry name" value="Sigma70_r4_2"/>
    <property type="match status" value="1"/>
</dbReference>
<dbReference type="AlphaFoldDB" id="A0AAW9RUJ2"/>
<dbReference type="InterPro" id="IPR036388">
    <property type="entry name" value="WH-like_DNA-bd_sf"/>
</dbReference>
<dbReference type="GO" id="GO:0006352">
    <property type="term" value="P:DNA-templated transcription initiation"/>
    <property type="evidence" value="ECO:0007669"/>
    <property type="project" value="InterPro"/>
</dbReference>
<dbReference type="NCBIfam" id="TIGR02985">
    <property type="entry name" value="Sig70_bacteroi1"/>
    <property type="match status" value="1"/>
</dbReference>
<dbReference type="SUPFAM" id="SSF88946">
    <property type="entry name" value="Sigma2 domain of RNA polymerase sigma factors"/>
    <property type="match status" value="1"/>
</dbReference>
<dbReference type="NCBIfam" id="TIGR02937">
    <property type="entry name" value="sigma70-ECF"/>
    <property type="match status" value="1"/>
</dbReference>
<dbReference type="GO" id="GO:0016987">
    <property type="term" value="F:sigma factor activity"/>
    <property type="evidence" value="ECO:0007669"/>
    <property type="project" value="UniProtKB-KW"/>
</dbReference>
<comment type="caution">
    <text evidence="7">The sequence shown here is derived from an EMBL/GenBank/DDBJ whole genome shotgun (WGS) entry which is preliminary data.</text>
</comment>
<dbReference type="InterPro" id="IPR014284">
    <property type="entry name" value="RNA_pol_sigma-70_dom"/>
</dbReference>